<feature type="compositionally biased region" description="Low complexity" evidence="1">
    <location>
        <begin position="30"/>
        <end position="42"/>
    </location>
</feature>
<keyword evidence="2" id="KW-0732">Signal</keyword>
<dbReference type="Proteomes" id="UP000431401">
    <property type="component" value="Unassembled WGS sequence"/>
</dbReference>
<reference evidence="3 4" key="1">
    <citation type="submission" date="2019-10" db="EMBL/GenBank/DDBJ databases">
        <title>Nocardia macrotermitis sp. nov. and Nocardia aurantia sp. nov., isolated from the gut of fungus growing-termite Macrotermes natalensis.</title>
        <authorList>
            <person name="Benndorf R."/>
            <person name="Schwitalla J."/>
            <person name="Martin K."/>
            <person name="De Beer W."/>
            <person name="Kaster A.-K."/>
            <person name="Vollmers J."/>
            <person name="Poulsen M."/>
            <person name="Beemelmanns C."/>
        </authorList>
    </citation>
    <scope>NUCLEOTIDE SEQUENCE [LARGE SCALE GENOMIC DNA]</scope>
    <source>
        <strain evidence="3 4">RB56</strain>
    </source>
</reference>
<dbReference type="PROSITE" id="PS51257">
    <property type="entry name" value="PROKAR_LIPOPROTEIN"/>
    <property type="match status" value="1"/>
</dbReference>
<dbReference type="EMBL" id="WEGI01000012">
    <property type="protein sequence ID" value="MQY29792.1"/>
    <property type="molecule type" value="Genomic_DNA"/>
</dbReference>
<evidence type="ECO:0000256" key="1">
    <source>
        <dbReference type="SAM" id="MobiDB-lite"/>
    </source>
</evidence>
<keyword evidence="4" id="KW-1185">Reference proteome</keyword>
<evidence type="ECO:0000313" key="4">
    <source>
        <dbReference type="Proteomes" id="UP000431401"/>
    </source>
</evidence>
<evidence type="ECO:0008006" key="5">
    <source>
        <dbReference type="Google" id="ProtNLM"/>
    </source>
</evidence>
<protein>
    <recommendedName>
        <fullName evidence="5">DUF3558 domain-containing protein</fullName>
    </recommendedName>
</protein>
<dbReference type="RefSeq" id="WP_319943574.1">
    <property type="nucleotide sequence ID" value="NZ_WEGI01000012.1"/>
</dbReference>
<dbReference type="Pfam" id="PF12079">
    <property type="entry name" value="DUF3558"/>
    <property type="match status" value="1"/>
</dbReference>
<evidence type="ECO:0000256" key="2">
    <source>
        <dbReference type="SAM" id="SignalP"/>
    </source>
</evidence>
<feature type="signal peptide" evidence="2">
    <location>
        <begin position="1"/>
        <end position="18"/>
    </location>
</feature>
<evidence type="ECO:0000313" key="3">
    <source>
        <dbReference type="EMBL" id="MQY29792.1"/>
    </source>
</evidence>
<dbReference type="AlphaFoldDB" id="A0A7K0DWV6"/>
<dbReference type="InterPro" id="IPR024520">
    <property type="entry name" value="DUF3558"/>
</dbReference>
<gene>
    <name evidence="3" type="ORF">NRB56_53850</name>
</gene>
<name>A0A7K0DWV6_9NOCA</name>
<comment type="caution">
    <text evidence="3">The sequence shown here is derived from an EMBL/GenBank/DDBJ whole genome shotgun (WGS) entry which is preliminary data.</text>
</comment>
<sequence>MRAGFAVTMVTTALVVGAAAGCGSSGSGGETSPSGRSTSATTTLAAQAPTGFDPCHDIPTSVLDSEGLDHKATNADSDGSGGAKWRGCIYAAADGYGASIRTTNITLPMVRSNIGFAVAGEMVIGDRRALSYHDVDQPDHRAFCLLNLEMKGGSLEISIDNPASSRKTGRLESCDIAKGLATKLAPLIASGT</sequence>
<feature type="region of interest" description="Disordered" evidence="1">
    <location>
        <begin position="22"/>
        <end position="42"/>
    </location>
</feature>
<proteinExistence type="predicted"/>
<accession>A0A7K0DWV6</accession>
<organism evidence="3 4">
    <name type="scientific">Nocardia aurantia</name>
    <dbReference type="NCBI Taxonomy" id="2585199"/>
    <lineage>
        <taxon>Bacteria</taxon>
        <taxon>Bacillati</taxon>
        <taxon>Actinomycetota</taxon>
        <taxon>Actinomycetes</taxon>
        <taxon>Mycobacteriales</taxon>
        <taxon>Nocardiaceae</taxon>
        <taxon>Nocardia</taxon>
    </lineage>
</organism>
<feature type="chain" id="PRO_5029469103" description="DUF3558 domain-containing protein" evidence="2">
    <location>
        <begin position="19"/>
        <end position="192"/>
    </location>
</feature>